<reference evidence="4" key="3">
    <citation type="submission" date="2025-08" db="UniProtKB">
        <authorList>
            <consortium name="RefSeq"/>
        </authorList>
    </citation>
    <scope>IDENTIFICATION</scope>
    <source>
        <strain evidence="4">NI907</strain>
    </source>
</reference>
<keyword evidence="3" id="KW-1185">Reference proteome</keyword>
<keyword evidence="2" id="KW-0472">Membrane</keyword>
<evidence type="ECO:0000256" key="1">
    <source>
        <dbReference type="SAM" id="MobiDB-lite"/>
    </source>
</evidence>
<dbReference type="KEGG" id="pgri:PgNI_11037"/>
<reference evidence="4" key="2">
    <citation type="submission" date="2019-10" db="EMBL/GenBank/DDBJ databases">
        <authorList>
            <consortium name="NCBI Genome Project"/>
        </authorList>
    </citation>
    <scope>NUCLEOTIDE SEQUENCE</scope>
    <source>
        <strain evidence="4">NI907</strain>
    </source>
</reference>
<protein>
    <submittedName>
        <fullName evidence="4">Uncharacterized protein</fullName>
    </submittedName>
</protein>
<dbReference type="RefSeq" id="XP_030979772.1">
    <property type="nucleotide sequence ID" value="XM_031131011.1"/>
</dbReference>
<feature type="compositionally biased region" description="Acidic residues" evidence="1">
    <location>
        <begin position="100"/>
        <end position="128"/>
    </location>
</feature>
<accession>A0A6P8AY28</accession>
<dbReference type="GeneID" id="41965916"/>
<evidence type="ECO:0000313" key="3">
    <source>
        <dbReference type="Proteomes" id="UP000515153"/>
    </source>
</evidence>
<name>A0A6P8AY28_PYRGI</name>
<keyword evidence="2" id="KW-0812">Transmembrane</keyword>
<keyword evidence="2" id="KW-1133">Transmembrane helix</keyword>
<feature type="transmembrane region" description="Helical" evidence="2">
    <location>
        <begin position="144"/>
        <end position="165"/>
    </location>
</feature>
<feature type="region of interest" description="Disordered" evidence="1">
    <location>
        <begin position="97"/>
        <end position="134"/>
    </location>
</feature>
<sequence>MPPPIVSCGPVPDPMLSGWDWSDASPCELPKVLRLIPHLRAKYCREGRNVGRQAEMMPADISMAVQPTVGAKVRDGVGDPGGDLVDAVTGDLWVPQLLDGDTDEDEDEHDCEAPTDDQDSDADGDAPDDVGLKNTNISATTSHFAIMTMLSIGTLSAWSPMPLLYMAKAKLTTIRFQIRLKMMV</sequence>
<evidence type="ECO:0000256" key="2">
    <source>
        <dbReference type="SAM" id="Phobius"/>
    </source>
</evidence>
<dbReference type="Proteomes" id="UP000515153">
    <property type="component" value="Chromosome VII"/>
</dbReference>
<evidence type="ECO:0000313" key="4">
    <source>
        <dbReference type="RefSeq" id="XP_030979772.1"/>
    </source>
</evidence>
<reference evidence="3 4" key="1">
    <citation type="journal article" date="2019" name="Mol. Biol. Evol.">
        <title>Blast fungal genomes show frequent chromosomal changes, gene gains and losses, and effector gene turnover.</title>
        <authorList>
            <person name="Gomez Luciano L.B."/>
            <person name="Jason Tsai I."/>
            <person name="Chuma I."/>
            <person name="Tosa Y."/>
            <person name="Chen Y.H."/>
            <person name="Li J.Y."/>
            <person name="Li M.Y."/>
            <person name="Jade Lu M.Y."/>
            <person name="Nakayashiki H."/>
            <person name="Li W.H."/>
        </authorList>
    </citation>
    <scope>NUCLEOTIDE SEQUENCE [LARGE SCALE GENOMIC DNA]</scope>
    <source>
        <strain evidence="3 4">NI907</strain>
    </source>
</reference>
<dbReference type="AlphaFoldDB" id="A0A6P8AY28"/>
<organism evidence="3 4">
    <name type="scientific">Pyricularia grisea</name>
    <name type="common">Crabgrass-specific blast fungus</name>
    <name type="synonym">Magnaporthe grisea</name>
    <dbReference type="NCBI Taxonomy" id="148305"/>
    <lineage>
        <taxon>Eukaryota</taxon>
        <taxon>Fungi</taxon>
        <taxon>Dikarya</taxon>
        <taxon>Ascomycota</taxon>
        <taxon>Pezizomycotina</taxon>
        <taxon>Sordariomycetes</taxon>
        <taxon>Sordariomycetidae</taxon>
        <taxon>Magnaporthales</taxon>
        <taxon>Pyriculariaceae</taxon>
        <taxon>Pyricularia</taxon>
    </lineage>
</organism>
<gene>
    <name evidence="4" type="ORF">PgNI_11037</name>
</gene>
<proteinExistence type="predicted"/>